<dbReference type="EMBL" id="CM001377">
    <property type="protein sequence ID" value="EHM10384.1"/>
    <property type="molecule type" value="Genomic_DNA"/>
</dbReference>
<gene>
    <name evidence="1" type="ORF">TheveDRAFT_1264</name>
</gene>
<dbReference type="InterPro" id="IPR023214">
    <property type="entry name" value="HAD_sf"/>
</dbReference>
<reference evidence="1 2" key="1">
    <citation type="submission" date="2011-10" db="EMBL/GenBank/DDBJ databases">
        <title>The Noncontiguous Finished genome of Thermanaerovibrio velox DSM 12556.</title>
        <authorList>
            <consortium name="US DOE Joint Genome Institute (JGI-PGF)"/>
            <person name="Lucas S."/>
            <person name="Copeland A."/>
            <person name="Lapidus A."/>
            <person name="Glavina del Rio T."/>
            <person name="Dalin E."/>
            <person name="Tice H."/>
            <person name="Bruce D."/>
            <person name="Goodwin L."/>
            <person name="Pitluck S."/>
            <person name="Peters L."/>
            <person name="Mikhailova N."/>
            <person name="Teshima H."/>
            <person name="Kyrpides N."/>
            <person name="Mavromatis K."/>
            <person name="Ivanova N."/>
            <person name="Markowitz V."/>
            <person name="Cheng J.-F."/>
            <person name="Hugenholtz P."/>
            <person name="Woyke T."/>
            <person name="Wu D."/>
            <person name="Spring S."/>
            <person name="Brambilla E.-M."/>
            <person name="Klenk H.-P."/>
            <person name="Eisen J.A."/>
        </authorList>
    </citation>
    <scope>NUCLEOTIDE SEQUENCE [LARGE SCALE GENOMIC DNA]</scope>
    <source>
        <strain evidence="1 2">DSM 12556</strain>
    </source>
</reference>
<dbReference type="OrthoDB" id="5623813at2"/>
<dbReference type="PANTHER" id="PTHR43434:SF1">
    <property type="entry name" value="PHOSPHOGLYCOLATE PHOSPHATASE"/>
    <property type="match status" value="1"/>
</dbReference>
<dbReference type="InterPro" id="IPR036412">
    <property type="entry name" value="HAD-like_sf"/>
</dbReference>
<evidence type="ECO:0000313" key="2">
    <source>
        <dbReference type="Proteomes" id="UP000005730"/>
    </source>
</evidence>
<dbReference type="InterPro" id="IPR050155">
    <property type="entry name" value="HAD-like_hydrolase_sf"/>
</dbReference>
<dbReference type="CDD" id="cd07505">
    <property type="entry name" value="HAD_BPGM-like"/>
    <property type="match status" value="1"/>
</dbReference>
<name>H0UN99_9BACT</name>
<dbReference type="PRINTS" id="PR00413">
    <property type="entry name" value="HADHALOGNASE"/>
</dbReference>
<dbReference type="AlphaFoldDB" id="H0UN99"/>
<dbReference type="SUPFAM" id="SSF56784">
    <property type="entry name" value="HAD-like"/>
    <property type="match status" value="1"/>
</dbReference>
<evidence type="ECO:0000313" key="1">
    <source>
        <dbReference type="EMBL" id="EHM10384.1"/>
    </source>
</evidence>
<dbReference type="NCBIfam" id="TIGR01549">
    <property type="entry name" value="HAD-SF-IA-v1"/>
    <property type="match status" value="1"/>
</dbReference>
<dbReference type="Pfam" id="PF13419">
    <property type="entry name" value="HAD_2"/>
    <property type="match status" value="1"/>
</dbReference>
<organism evidence="1 2">
    <name type="scientific">Thermanaerovibrio velox DSM 12556</name>
    <dbReference type="NCBI Taxonomy" id="926567"/>
    <lineage>
        <taxon>Bacteria</taxon>
        <taxon>Thermotogati</taxon>
        <taxon>Synergistota</taxon>
        <taxon>Synergistia</taxon>
        <taxon>Synergistales</taxon>
        <taxon>Synergistaceae</taxon>
        <taxon>Thermanaerovibrio</taxon>
    </lineage>
</organism>
<dbReference type="InterPro" id="IPR006439">
    <property type="entry name" value="HAD-SF_hydro_IA"/>
</dbReference>
<dbReference type="InterPro" id="IPR041492">
    <property type="entry name" value="HAD_2"/>
</dbReference>
<dbReference type="RefSeq" id="WP_006583878.1">
    <property type="nucleotide sequence ID" value="NZ_CM001377.1"/>
</dbReference>
<dbReference type="Gene3D" id="3.40.50.1000">
    <property type="entry name" value="HAD superfamily/HAD-like"/>
    <property type="match status" value="1"/>
</dbReference>
<dbReference type="SFLD" id="SFLDG01129">
    <property type="entry name" value="C1.5:_HAD__Beta-PGM__Phosphata"/>
    <property type="match status" value="1"/>
</dbReference>
<proteinExistence type="predicted"/>
<dbReference type="SFLD" id="SFLDS00003">
    <property type="entry name" value="Haloacid_Dehalogenase"/>
    <property type="match status" value="1"/>
</dbReference>
<dbReference type="HOGENOM" id="CLU_871344_0_0_0"/>
<dbReference type="GO" id="GO:0005829">
    <property type="term" value="C:cytosol"/>
    <property type="evidence" value="ECO:0007669"/>
    <property type="project" value="TreeGrafter"/>
</dbReference>
<dbReference type="GO" id="GO:0008967">
    <property type="term" value="F:phosphoglycolate phosphatase activity"/>
    <property type="evidence" value="ECO:0007669"/>
    <property type="project" value="TreeGrafter"/>
</dbReference>
<accession>H0UN99</accession>
<dbReference type="STRING" id="926567.TheveDRAFT_1264"/>
<dbReference type="Gene3D" id="1.10.260.80">
    <property type="match status" value="1"/>
</dbReference>
<dbReference type="GO" id="GO:0006281">
    <property type="term" value="P:DNA repair"/>
    <property type="evidence" value="ECO:0007669"/>
    <property type="project" value="TreeGrafter"/>
</dbReference>
<protein>
    <submittedName>
        <fullName evidence="1">Haloacid dehalogenase superfamily enzyme, subfamily IA</fullName>
    </submittedName>
</protein>
<dbReference type="PANTHER" id="PTHR43434">
    <property type="entry name" value="PHOSPHOGLYCOLATE PHOSPHATASE"/>
    <property type="match status" value="1"/>
</dbReference>
<sequence length="319" mass="35543">MERSPSPLWGPSLSKALIFDWDGVLVDSRYDFSPLRERYFGGRRVMLFEEASSLEEPLRSRFLMELEELEVEGALRSVPVEGALEVLRFLEERGIPWGVVSRNCRKAMEVASEVSGIPLPPVTLSRDDFKPPKPDPAPLIHAALLLGSSPWECLLLGDYIYDLLGGRRASMRTCLVNRFEESWASLADLCFESMPQLLEHLKEPRMCVPWEYRGAAETVGVDGLVDRFNSVALVEPQGAFWELSFKAAAMGCGAFFIEDVEVSPLHFRMCPSMPLTAMGSSLRAALGEALRRSFPLVRILDGPNPSAVPLGELLSRWGI</sequence>
<dbReference type="eggNOG" id="COG0546">
    <property type="taxonomic scope" value="Bacteria"/>
</dbReference>
<dbReference type="Proteomes" id="UP000005730">
    <property type="component" value="Chromosome"/>
</dbReference>
<keyword evidence="2" id="KW-1185">Reference proteome</keyword>